<keyword evidence="2" id="KW-0378">Hydrolase</keyword>
<dbReference type="PROSITE" id="PS51832">
    <property type="entry name" value="HD_GYP"/>
    <property type="match status" value="1"/>
</dbReference>
<dbReference type="SMART" id="SM00471">
    <property type="entry name" value="HDc"/>
    <property type="match status" value="1"/>
</dbReference>
<dbReference type="Pfam" id="PF11871">
    <property type="entry name" value="DUF3391"/>
    <property type="match status" value="1"/>
</dbReference>
<dbReference type="CDD" id="cd00077">
    <property type="entry name" value="HDc"/>
    <property type="match status" value="1"/>
</dbReference>
<reference evidence="2 3" key="1">
    <citation type="submission" date="2010-12" db="EMBL/GenBank/DDBJ databases">
        <title>Complete sequence of Desulfurispirillum indicum S5.</title>
        <authorList>
            <consortium name="US DOE Joint Genome Institute"/>
            <person name="Lucas S."/>
            <person name="Copeland A."/>
            <person name="Lapidus A."/>
            <person name="Cheng J.-F."/>
            <person name="Goodwin L."/>
            <person name="Pitluck S."/>
            <person name="Chertkov O."/>
            <person name="Held B."/>
            <person name="Detter J.C."/>
            <person name="Han C."/>
            <person name="Tapia R."/>
            <person name="Land M."/>
            <person name="Hauser L."/>
            <person name="Kyrpides N."/>
            <person name="Ivanova N."/>
            <person name="Mikhailova N."/>
            <person name="Haggblom M."/>
            <person name="Rauschenbach I."/>
            <person name="Bini E."/>
            <person name="Woyke T."/>
        </authorList>
    </citation>
    <scope>NUCLEOTIDE SEQUENCE [LARGE SCALE GENOMIC DNA]</scope>
    <source>
        <strain evidence="3">ATCC BAA-1389 / DSM 22839 / S5</strain>
    </source>
</reference>
<dbReference type="eggNOG" id="COG2206">
    <property type="taxonomic scope" value="Bacteria"/>
</dbReference>
<dbReference type="Proteomes" id="UP000002572">
    <property type="component" value="Chromosome"/>
</dbReference>
<accession>E6W0W1</accession>
<dbReference type="PANTHER" id="PTHR43155">
    <property type="entry name" value="CYCLIC DI-GMP PHOSPHODIESTERASE PA4108-RELATED"/>
    <property type="match status" value="1"/>
</dbReference>
<dbReference type="STRING" id="653733.Selin_1727"/>
<gene>
    <name evidence="2" type="ordered locus">Selin_1727</name>
</gene>
<dbReference type="EMBL" id="CP002432">
    <property type="protein sequence ID" value="ADU66456.1"/>
    <property type="molecule type" value="Genomic_DNA"/>
</dbReference>
<dbReference type="OrthoDB" id="9764808at2"/>
<name>E6W0W1_DESIS</name>
<dbReference type="InterPro" id="IPR003607">
    <property type="entry name" value="HD/PDEase_dom"/>
</dbReference>
<sequence length="407" mass="45870">MSAHIVKITIAQLEPGMYVHDLSSEWTDVPFGKRFLVTDQGMVERIRDFGIRELYVDTLKGNYPQGVSHPLPQVEQRLDHELQQVVSEPEPEPQVSYMEEISIARRVHEEAAVKVTSILHDARMGKRIEAEHLEPVVANMAQSIFRNPSAMMSLGRIRHVDQYTFEHSVSVGTFLIAFAKHLNFDENIIHHIGMGALLHDIGKTRVPDTILNKPGKLSDEEFVVMKRHAQYSGEILSQSKSLSSIAVEVAVQHHERFDGTGYPKGLKGAQISPYGQMAAVVDVYDAITSDRCYHKGEAPTAVLRKLLEWSKFHFNPTVVQQFIKCVGIYPSGTLVKLKNKQLAIVLDSGPSKTLQPTIRVIFDTAQLKYVRPFTVDLQSDEGKFYGVTGFEDPAAWKIRVEDFIPRQ</sequence>
<dbReference type="HOGENOM" id="CLU_000445_92_1_0"/>
<dbReference type="InterPro" id="IPR021812">
    <property type="entry name" value="DUF3391"/>
</dbReference>
<dbReference type="GO" id="GO:0016787">
    <property type="term" value="F:hydrolase activity"/>
    <property type="evidence" value="ECO:0007669"/>
    <property type="project" value="UniProtKB-KW"/>
</dbReference>
<protein>
    <submittedName>
        <fullName evidence="2">Metal-dependent phosphohydrolase HD sub domain</fullName>
    </submittedName>
</protein>
<dbReference type="SUPFAM" id="SSF109604">
    <property type="entry name" value="HD-domain/PDEase-like"/>
    <property type="match status" value="1"/>
</dbReference>
<dbReference type="KEGG" id="din:Selin_1727"/>
<feature type="domain" description="HD-GYP" evidence="1">
    <location>
        <begin position="142"/>
        <end position="338"/>
    </location>
</feature>
<evidence type="ECO:0000259" key="1">
    <source>
        <dbReference type="PROSITE" id="PS51832"/>
    </source>
</evidence>
<dbReference type="InterPro" id="IPR037522">
    <property type="entry name" value="HD_GYP_dom"/>
</dbReference>
<dbReference type="NCBIfam" id="TIGR00277">
    <property type="entry name" value="HDIG"/>
    <property type="match status" value="1"/>
</dbReference>
<dbReference type="Pfam" id="PF13487">
    <property type="entry name" value="HD_5"/>
    <property type="match status" value="1"/>
</dbReference>
<dbReference type="InParanoid" id="E6W0W1"/>
<evidence type="ECO:0000313" key="2">
    <source>
        <dbReference type="EMBL" id="ADU66456.1"/>
    </source>
</evidence>
<dbReference type="PANTHER" id="PTHR43155:SF2">
    <property type="entry name" value="CYCLIC DI-GMP PHOSPHODIESTERASE PA4108"/>
    <property type="match status" value="1"/>
</dbReference>
<dbReference type="Gene3D" id="1.10.3210.10">
    <property type="entry name" value="Hypothetical protein af1432"/>
    <property type="match status" value="1"/>
</dbReference>
<dbReference type="AlphaFoldDB" id="E6W0W1"/>
<dbReference type="InterPro" id="IPR006675">
    <property type="entry name" value="HDIG_dom"/>
</dbReference>
<evidence type="ECO:0000313" key="3">
    <source>
        <dbReference type="Proteomes" id="UP000002572"/>
    </source>
</evidence>
<organism evidence="2 3">
    <name type="scientific">Desulfurispirillum indicum (strain ATCC BAA-1389 / DSM 22839 / S5)</name>
    <dbReference type="NCBI Taxonomy" id="653733"/>
    <lineage>
        <taxon>Bacteria</taxon>
        <taxon>Pseudomonadati</taxon>
        <taxon>Chrysiogenota</taxon>
        <taxon>Chrysiogenia</taxon>
        <taxon>Chrysiogenales</taxon>
        <taxon>Chrysiogenaceae</taxon>
        <taxon>Desulfurispirillum</taxon>
    </lineage>
</organism>
<proteinExistence type="predicted"/>
<dbReference type="RefSeq" id="WP_013506336.1">
    <property type="nucleotide sequence ID" value="NC_014836.1"/>
</dbReference>
<keyword evidence="3" id="KW-1185">Reference proteome</keyword>